<organism evidence="2 3">
    <name type="scientific">Pseudomonas leptonychotis</name>
    <dbReference type="NCBI Taxonomy" id="2448482"/>
    <lineage>
        <taxon>Bacteria</taxon>
        <taxon>Pseudomonadati</taxon>
        <taxon>Pseudomonadota</taxon>
        <taxon>Gammaproteobacteria</taxon>
        <taxon>Pseudomonadales</taxon>
        <taxon>Pseudomonadaceae</taxon>
        <taxon>Pseudomonas</taxon>
    </lineage>
</organism>
<dbReference type="RefSeq" id="WP_136664344.1">
    <property type="nucleotide sequence ID" value="NZ_RFLV01000001.1"/>
</dbReference>
<accession>A0A4T2A1Z5</accession>
<dbReference type="EMBL" id="RFLV01000001">
    <property type="protein sequence ID" value="TIH11073.1"/>
    <property type="molecule type" value="Genomic_DNA"/>
</dbReference>
<protein>
    <recommendedName>
        <fullName evidence="4">PAAR domain-containing protein</fullName>
    </recommendedName>
</protein>
<feature type="region of interest" description="Disordered" evidence="1">
    <location>
        <begin position="1"/>
        <end position="28"/>
    </location>
</feature>
<comment type="caution">
    <text evidence="2">The sequence shown here is derived from an EMBL/GenBank/DDBJ whole genome shotgun (WGS) entry which is preliminary data.</text>
</comment>
<proteinExistence type="predicted"/>
<dbReference type="Proteomes" id="UP000307541">
    <property type="component" value="Unassembled WGS sequence"/>
</dbReference>
<reference evidence="2 3" key="1">
    <citation type="submission" date="2018-10" db="EMBL/GenBank/DDBJ databases">
        <title>Pseudomonas leptonychotis sp. nov., isolated from Weddell seals in Antarctica.</title>
        <authorList>
            <person name="Novakova D."/>
            <person name="Svec P."/>
            <person name="Kralova S."/>
            <person name="Kristofova L."/>
            <person name="Zeman M."/>
            <person name="Pantucek R."/>
            <person name="Maslanova I."/>
            <person name="Sedlacek I."/>
        </authorList>
    </citation>
    <scope>NUCLEOTIDE SEQUENCE [LARGE SCALE GENOMIC DNA]</scope>
    <source>
        <strain evidence="2 3">CCM 8849</strain>
    </source>
</reference>
<dbReference type="CDD" id="cd14743">
    <property type="entry name" value="PAAR_CT_1"/>
    <property type="match status" value="1"/>
</dbReference>
<dbReference type="Gene3D" id="2.60.200.60">
    <property type="match status" value="2"/>
</dbReference>
<dbReference type="InterPro" id="IPR008727">
    <property type="entry name" value="PAAR_motif"/>
</dbReference>
<evidence type="ECO:0008006" key="4">
    <source>
        <dbReference type="Google" id="ProtNLM"/>
    </source>
</evidence>
<dbReference type="AlphaFoldDB" id="A0A4T2A1Z5"/>
<evidence type="ECO:0000256" key="1">
    <source>
        <dbReference type="SAM" id="MobiDB-lite"/>
    </source>
</evidence>
<dbReference type="Pfam" id="PF05488">
    <property type="entry name" value="PAAR_motif"/>
    <property type="match status" value="1"/>
</dbReference>
<evidence type="ECO:0000313" key="3">
    <source>
        <dbReference type="Proteomes" id="UP000307541"/>
    </source>
</evidence>
<sequence length="175" mass="18239">MAKPASRLSDLNACPIPGHGTNPTTNGSPDVLINNLPTLRVGDSTACGDAVTEGIGSILVNGKPIAFLGSATAHGGVIITGSGDVLVGTQSGSAPFSAPEILPRHSEQYQLIDSNSGQPVEDALYCVECDDGQRFVGYTNGYGNTERVFTKDPQSVVVRWGRDAANHLKQKGISF</sequence>
<keyword evidence="3" id="KW-1185">Reference proteome</keyword>
<evidence type="ECO:0000313" key="2">
    <source>
        <dbReference type="EMBL" id="TIH11073.1"/>
    </source>
</evidence>
<gene>
    <name evidence="2" type="ORF">D8779_10470</name>
</gene>
<dbReference type="OrthoDB" id="6686920at2"/>
<name>A0A4T2A1Z5_9PSED</name>